<evidence type="ECO:0000313" key="2">
    <source>
        <dbReference type="Proteomes" id="UP000887563"/>
    </source>
</evidence>
<name>A0A914L4M9_MELIC</name>
<dbReference type="InterPro" id="IPR015943">
    <property type="entry name" value="WD40/YVTN_repeat-like_dom_sf"/>
</dbReference>
<dbReference type="Proteomes" id="UP000887563">
    <property type="component" value="Unplaced"/>
</dbReference>
<accession>A0A914L4M9</accession>
<dbReference type="Gene3D" id="2.130.10.10">
    <property type="entry name" value="YVTN repeat-like/Quinoprotein amine dehydrogenase"/>
    <property type="match status" value="1"/>
</dbReference>
<feature type="compositionally biased region" description="Basic and acidic residues" evidence="1">
    <location>
        <begin position="32"/>
        <end position="112"/>
    </location>
</feature>
<feature type="compositionally biased region" description="Acidic residues" evidence="1">
    <location>
        <begin position="113"/>
        <end position="136"/>
    </location>
</feature>
<feature type="compositionally biased region" description="Polar residues" evidence="1">
    <location>
        <begin position="1"/>
        <end position="15"/>
    </location>
</feature>
<protein>
    <submittedName>
        <fullName evidence="3">Uncharacterized protein</fullName>
    </submittedName>
</protein>
<sequence>MKKQQKIPNTISSQRKTVESKTKGQLINQNKTGEKSDKLIKDERNNRRKSSESSAALKDKLREDGKEERKNSKKGNEKKEHKKNSEEKIRKTTKIRDKPKVNEELNKKKEEEIVYEDDFEDYESDFEEDMEENEETKDDRVEEEKEEESILRKKLTGNNRINVIENERIKVDKEDINKEKELPVQKEIAVSQEVRFIEEKKKNDQEWFVDYFKEVTGQNLHRRQVFTQTEGSELNAYSQTEFIEKETVGIQTGKYNSKAASTSQKSEDRKNAGLARFVEEAGQLLICLLQQSTPSNLEKVSSVFSSRRLNLSLNSIFTENSGYQQSPLRSVRCHDNWTVRQKDKCADNLHWHFCVRINSFIAEFDIEATTREIGRLMCCDQEIAFLRYAPDNSVLFGGLDGSLIAWDLLKWRSSIVWETDILVNGVLVPVMNSNFIFCSISEEHWKRNSNTNWADFRIVGMEVTEGVGAGVLARLFSLYESGLLRVLHSVAKNDGNESREGVGNGRIEFVVVSSTQCFRHIDGHKNHLEEFATSLAIYESNEGAVKRSECFAGTSKGRIIRLNPTNIKASKFFYNCSSQVPQGYGSEITNIKFPQVSSHIFACTTNDQKIFIFNYNESEPIKVISSSRSTLSTGQRLMSATLFDWSPTNDNIFYSINSGEQIIIWKSDLINDVMGKTSPIDTYDFYQQYRNRIHCSTTWRNSSGNAFMALGLANGEVQVHLLNKI</sequence>
<organism evidence="2 3">
    <name type="scientific">Meloidogyne incognita</name>
    <name type="common">Southern root-knot nematode worm</name>
    <name type="synonym">Oxyuris incognita</name>
    <dbReference type="NCBI Taxonomy" id="6306"/>
    <lineage>
        <taxon>Eukaryota</taxon>
        <taxon>Metazoa</taxon>
        <taxon>Ecdysozoa</taxon>
        <taxon>Nematoda</taxon>
        <taxon>Chromadorea</taxon>
        <taxon>Rhabditida</taxon>
        <taxon>Tylenchina</taxon>
        <taxon>Tylenchomorpha</taxon>
        <taxon>Tylenchoidea</taxon>
        <taxon>Meloidogynidae</taxon>
        <taxon>Meloidogyninae</taxon>
        <taxon>Meloidogyne</taxon>
        <taxon>Meloidogyne incognita group</taxon>
    </lineage>
</organism>
<evidence type="ECO:0000256" key="1">
    <source>
        <dbReference type="SAM" id="MobiDB-lite"/>
    </source>
</evidence>
<feature type="region of interest" description="Disordered" evidence="1">
    <location>
        <begin position="1"/>
        <end position="147"/>
    </location>
</feature>
<proteinExistence type="predicted"/>
<dbReference type="InterPro" id="IPR036322">
    <property type="entry name" value="WD40_repeat_dom_sf"/>
</dbReference>
<dbReference type="WBParaSite" id="Minc3s00259g08805">
    <property type="protein sequence ID" value="Minc3s00259g08805"/>
    <property type="gene ID" value="Minc3s00259g08805"/>
</dbReference>
<feature type="compositionally biased region" description="Basic and acidic residues" evidence="1">
    <location>
        <begin position="137"/>
        <end position="147"/>
    </location>
</feature>
<keyword evidence="2" id="KW-1185">Reference proteome</keyword>
<dbReference type="SUPFAM" id="SSF50978">
    <property type="entry name" value="WD40 repeat-like"/>
    <property type="match status" value="1"/>
</dbReference>
<reference evidence="3" key="1">
    <citation type="submission" date="2022-11" db="UniProtKB">
        <authorList>
            <consortium name="WormBaseParasite"/>
        </authorList>
    </citation>
    <scope>IDENTIFICATION</scope>
</reference>
<dbReference type="AlphaFoldDB" id="A0A914L4M9"/>
<evidence type="ECO:0000313" key="3">
    <source>
        <dbReference type="WBParaSite" id="Minc3s00259g08805"/>
    </source>
</evidence>